<evidence type="ECO:0000313" key="2">
    <source>
        <dbReference type="EMBL" id="GGM21745.1"/>
    </source>
</evidence>
<keyword evidence="3" id="KW-1185">Reference proteome</keyword>
<protein>
    <recommendedName>
        <fullName evidence="1">B3/B4 tRNA-binding domain-containing protein</fullName>
    </recommendedName>
</protein>
<proteinExistence type="predicted"/>
<dbReference type="InterPro" id="IPR020825">
    <property type="entry name" value="Phe-tRNA_synthase-like_B3/B4"/>
</dbReference>
<evidence type="ECO:0000259" key="1">
    <source>
        <dbReference type="SMART" id="SM00873"/>
    </source>
</evidence>
<dbReference type="EMBL" id="BMPI01000009">
    <property type="protein sequence ID" value="GGM21745.1"/>
    <property type="molecule type" value="Genomic_DNA"/>
</dbReference>
<name>A0A917WQP4_9ACTN</name>
<dbReference type="AlphaFoldDB" id="A0A917WQP4"/>
<sequence length="247" mass="26314">MAGVEFRHADAIWRDHPALVPAVLSLGGVTPDAGVAAAVAAFTDVARARLADGPESGFPEIQAWRRAFTAQGLKPTQYRCASESLLRRLRREGDLPALHPLVDLCNAVSAAFAVPVAALDLDRIDGDLAVRYADGTEEYETFGGELEHPDPREVVFADAADRAHARRWTNRQSGRSAIRPSTTRVLVVAEALHASAAADVPKLLDALAGAIADAWHVVPRTAILRREEPAFRVRGASPAPGRSGGPS</sequence>
<dbReference type="SUPFAM" id="SSF56037">
    <property type="entry name" value="PheT/TilS domain"/>
    <property type="match status" value="1"/>
</dbReference>
<organism evidence="2 3">
    <name type="scientific">Dactylosporangium sucinum</name>
    <dbReference type="NCBI Taxonomy" id="1424081"/>
    <lineage>
        <taxon>Bacteria</taxon>
        <taxon>Bacillati</taxon>
        <taxon>Actinomycetota</taxon>
        <taxon>Actinomycetes</taxon>
        <taxon>Micromonosporales</taxon>
        <taxon>Micromonosporaceae</taxon>
        <taxon>Dactylosporangium</taxon>
    </lineage>
</organism>
<dbReference type="PANTHER" id="PTHR39209">
    <property type="match status" value="1"/>
</dbReference>
<dbReference type="InterPro" id="IPR005146">
    <property type="entry name" value="B3/B4_tRNA-bd"/>
</dbReference>
<gene>
    <name evidence="2" type="ORF">GCM10007977_023650</name>
</gene>
<feature type="domain" description="B3/B4 tRNA-binding" evidence="1">
    <location>
        <begin position="62"/>
        <end position="216"/>
    </location>
</feature>
<accession>A0A917WQP4</accession>
<dbReference type="Gene3D" id="3.50.40.10">
    <property type="entry name" value="Phenylalanyl-trna Synthetase, Chain B, domain 3"/>
    <property type="match status" value="1"/>
</dbReference>
<evidence type="ECO:0000313" key="3">
    <source>
        <dbReference type="Proteomes" id="UP000642070"/>
    </source>
</evidence>
<dbReference type="SMART" id="SM00873">
    <property type="entry name" value="B3_4"/>
    <property type="match status" value="1"/>
</dbReference>
<dbReference type="Proteomes" id="UP000642070">
    <property type="component" value="Unassembled WGS sequence"/>
</dbReference>
<dbReference type="Pfam" id="PF03483">
    <property type="entry name" value="B3_4"/>
    <property type="match status" value="1"/>
</dbReference>
<comment type="caution">
    <text evidence="2">The sequence shown here is derived from an EMBL/GenBank/DDBJ whole genome shotgun (WGS) entry which is preliminary data.</text>
</comment>
<dbReference type="PANTHER" id="PTHR39209:SF2">
    <property type="entry name" value="CYTOPLASMIC PROTEIN"/>
    <property type="match status" value="1"/>
</dbReference>
<dbReference type="GO" id="GO:0004826">
    <property type="term" value="F:phenylalanine-tRNA ligase activity"/>
    <property type="evidence" value="ECO:0007669"/>
    <property type="project" value="InterPro"/>
</dbReference>
<dbReference type="GO" id="GO:0003723">
    <property type="term" value="F:RNA binding"/>
    <property type="evidence" value="ECO:0007669"/>
    <property type="project" value="InterPro"/>
</dbReference>
<reference evidence="2" key="2">
    <citation type="submission" date="2020-09" db="EMBL/GenBank/DDBJ databases">
        <authorList>
            <person name="Sun Q."/>
            <person name="Ohkuma M."/>
        </authorList>
    </citation>
    <scope>NUCLEOTIDE SEQUENCE</scope>
    <source>
        <strain evidence="2">JCM 19831</strain>
    </source>
</reference>
<reference evidence="2" key="1">
    <citation type="journal article" date="2014" name="Int. J. Syst. Evol. Microbiol.">
        <title>Complete genome sequence of Corynebacterium casei LMG S-19264T (=DSM 44701T), isolated from a smear-ripened cheese.</title>
        <authorList>
            <consortium name="US DOE Joint Genome Institute (JGI-PGF)"/>
            <person name="Walter F."/>
            <person name="Albersmeier A."/>
            <person name="Kalinowski J."/>
            <person name="Ruckert C."/>
        </authorList>
    </citation>
    <scope>NUCLEOTIDE SEQUENCE</scope>
    <source>
        <strain evidence="2">JCM 19831</strain>
    </source>
</reference>